<dbReference type="EMBL" id="RQTK01000156">
    <property type="protein sequence ID" value="RUS85927.1"/>
    <property type="molecule type" value="Genomic_DNA"/>
</dbReference>
<dbReference type="InterPro" id="IPR036259">
    <property type="entry name" value="MFS_trans_sf"/>
</dbReference>
<dbReference type="GO" id="GO:0022857">
    <property type="term" value="F:transmembrane transporter activity"/>
    <property type="evidence" value="ECO:0007669"/>
    <property type="project" value="InterPro"/>
</dbReference>
<feature type="transmembrane region" description="Helical" evidence="6">
    <location>
        <begin position="415"/>
        <end position="434"/>
    </location>
</feature>
<dbReference type="Proteomes" id="UP000271974">
    <property type="component" value="Unassembled WGS sequence"/>
</dbReference>
<evidence type="ECO:0000256" key="2">
    <source>
        <dbReference type="ARBA" id="ARBA00022448"/>
    </source>
</evidence>
<dbReference type="InterPro" id="IPR052983">
    <property type="entry name" value="MFS_Riboflavin_Transporter"/>
</dbReference>
<dbReference type="OrthoDB" id="6101985at2759"/>
<protein>
    <recommendedName>
        <fullName evidence="9">Major facilitator superfamily (MFS) profile domain-containing protein</fullName>
    </recommendedName>
</protein>
<dbReference type="PANTHER" id="PTHR43385:SF1">
    <property type="entry name" value="RIBOFLAVIN TRANSPORTER RIBJ"/>
    <property type="match status" value="1"/>
</dbReference>
<feature type="transmembrane region" description="Helical" evidence="6">
    <location>
        <begin position="293"/>
        <end position="313"/>
    </location>
</feature>
<keyword evidence="2" id="KW-0813">Transport</keyword>
<name>A0A433TWL3_ELYCH</name>
<evidence type="ECO:0000256" key="5">
    <source>
        <dbReference type="ARBA" id="ARBA00023136"/>
    </source>
</evidence>
<gene>
    <name evidence="7" type="ORF">EGW08_006330</name>
</gene>
<feature type="transmembrane region" description="Helical" evidence="6">
    <location>
        <begin position="104"/>
        <end position="128"/>
    </location>
</feature>
<keyword evidence="3 6" id="KW-0812">Transmembrane</keyword>
<dbReference type="AlphaFoldDB" id="A0A433TWL3"/>
<dbReference type="GO" id="GO:0016020">
    <property type="term" value="C:membrane"/>
    <property type="evidence" value="ECO:0007669"/>
    <property type="project" value="UniProtKB-SubCell"/>
</dbReference>
<feature type="transmembrane region" description="Helical" evidence="6">
    <location>
        <begin position="79"/>
        <end position="98"/>
    </location>
</feature>
<feature type="transmembrane region" description="Helical" evidence="6">
    <location>
        <begin position="349"/>
        <end position="375"/>
    </location>
</feature>
<feature type="non-terminal residue" evidence="7">
    <location>
        <position position="1"/>
    </location>
</feature>
<reference evidence="7 8" key="1">
    <citation type="submission" date="2019-01" db="EMBL/GenBank/DDBJ databases">
        <title>A draft genome assembly of the solar-powered sea slug Elysia chlorotica.</title>
        <authorList>
            <person name="Cai H."/>
            <person name="Li Q."/>
            <person name="Fang X."/>
            <person name="Li J."/>
            <person name="Curtis N.E."/>
            <person name="Altenburger A."/>
            <person name="Shibata T."/>
            <person name="Feng M."/>
            <person name="Maeda T."/>
            <person name="Schwartz J.A."/>
            <person name="Shigenobu S."/>
            <person name="Lundholm N."/>
            <person name="Nishiyama T."/>
            <person name="Yang H."/>
            <person name="Hasebe M."/>
            <person name="Li S."/>
            <person name="Pierce S.K."/>
            <person name="Wang J."/>
        </authorList>
    </citation>
    <scope>NUCLEOTIDE SEQUENCE [LARGE SCALE GENOMIC DNA]</scope>
    <source>
        <strain evidence="7">EC2010</strain>
        <tissue evidence="7">Whole organism of an adult</tissue>
    </source>
</reference>
<evidence type="ECO:0000256" key="1">
    <source>
        <dbReference type="ARBA" id="ARBA00004141"/>
    </source>
</evidence>
<accession>A0A433TWL3</accession>
<keyword evidence="5 6" id="KW-0472">Membrane</keyword>
<comment type="subcellular location">
    <subcellularLocation>
        <location evidence="1">Membrane</location>
        <topology evidence="1">Multi-pass membrane protein</topology>
    </subcellularLocation>
</comment>
<dbReference type="PANTHER" id="PTHR43385">
    <property type="entry name" value="RIBOFLAVIN TRANSPORTER RIBJ"/>
    <property type="match status" value="1"/>
</dbReference>
<feature type="transmembrane region" description="Helical" evidence="6">
    <location>
        <begin position="320"/>
        <end position="343"/>
    </location>
</feature>
<evidence type="ECO:0000256" key="6">
    <source>
        <dbReference type="SAM" id="Phobius"/>
    </source>
</evidence>
<proteinExistence type="predicted"/>
<feature type="transmembrane region" description="Helical" evidence="6">
    <location>
        <begin position="387"/>
        <end position="403"/>
    </location>
</feature>
<feature type="transmembrane region" description="Helical" evidence="6">
    <location>
        <begin position="140"/>
        <end position="161"/>
    </location>
</feature>
<evidence type="ECO:0000313" key="8">
    <source>
        <dbReference type="Proteomes" id="UP000271974"/>
    </source>
</evidence>
<evidence type="ECO:0008006" key="9">
    <source>
        <dbReference type="Google" id="ProtNLM"/>
    </source>
</evidence>
<dbReference type="SUPFAM" id="SSF103473">
    <property type="entry name" value="MFS general substrate transporter"/>
    <property type="match status" value="1"/>
</dbReference>
<evidence type="ECO:0000256" key="3">
    <source>
        <dbReference type="ARBA" id="ARBA00022692"/>
    </source>
</evidence>
<keyword evidence="4 6" id="KW-1133">Transmembrane helix</keyword>
<comment type="caution">
    <text evidence="7">The sequence shown here is derived from an EMBL/GenBank/DDBJ whole genome shotgun (WGS) entry which is preliminary data.</text>
</comment>
<evidence type="ECO:0000313" key="7">
    <source>
        <dbReference type="EMBL" id="RUS85927.1"/>
    </source>
</evidence>
<sequence>PSYRKALILTGSIMNALPTSISSYYGNLLPYINSYYNAHRSNTKPRVDPLWVVSVFETTFVLGMILTSPAAHRFGKYPSLLIGNAVLAFSVISGYLTIAEPLAFVSLFGGLLGTSVGMVYGLIVNLLLQQMPHSRGLATGIMSTGPVLGGLIFIGVSYLVINPNNKKPNLVIQNKIYFSDKELIERVPVYFLVMGAITIASLFTGSALMYLGSEKLVQDHDEETIVQKNDQSGVSKGHARHKSDEAVPITASDAVRTARFWLVLLAYVASNHTNYLHLNLYKEYGQQAISDDALLVTTGIISQAGMVVVRPLLGLFSDKFSIRITCVLVNASSCLFMALMVVVLRICPWAYMVIIVIETIGVSPHTMLFVLLLAFEFGKTHCASNFGFLRLGNIFIVLVEPFAVDTIIRKIGYDWLFLTGSSAAGIATLAIMALDW</sequence>
<feature type="transmembrane region" description="Helical" evidence="6">
    <location>
        <begin position="260"/>
        <end position="281"/>
    </location>
</feature>
<organism evidence="7 8">
    <name type="scientific">Elysia chlorotica</name>
    <name type="common">Eastern emerald elysia</name>
    <name type="synonym">Sea slug</name>
    <dbReference type="NCBI Taxonomy" id="188477"/>
    <lineage>
        <taxon>Eukaryota</taxon>
        <taxon>Metazoa</taxon>
        <taxon>Spiralia</taxon>
        <taxon>Lophotrochozoa</taxon>
        <taxon>Mollusca</taxon>
        <taxon>Gastropoda</taxon>
        <taxon>Heterobranchia</taxon>
        <taxon>Euthyneura</taxon>
        <taxon>Panpulmonata</taxon>
        <taxon>Sacoglossa</taxon>
        <taxon>Placobranchoidea</taxon>
        <taxon>Plakobranchidae</taxon>
        <taxon>Elysia</taxon>
    </lineage>
</organism>
<feature type="non-terminal residue" evidence="7">
    <location>
        <position position="436"/>
    </location>
</feature>
<dbReference type="Gene3D" id="1.20.1250.20">
    <property type="entry name" value="MFS general substrate transporter like domains"/>
    <property type="match status" value="2"/>
</dbReference>
<feature type="transmembrane region" description="Helical" evidence="6">
    <location>
        <begin position="49"/>
        <end position="67"/>
    </location>
</feature>
<dbReference type="InterPro" id="IPR011701">
    <property type="entry name" value="MFS"/>
</dbReference>
<feature type="transmembrane region" description="Helical" evidence="6">
    <location>
        <begin position="189"/>
        <end position="211"/>
    </location>
</feature>
<evidence type="ECO:0000256" key="4">
    <source>
        <dbReference type="ARBA" id="ARBA00022989"/>
    </source>
</evidence>
<keyword evidence="8" id="KW-1185">Reference proteome</keyword>
<dbReference type="Pfam" id="PF07690">
    <property type="entry name" value="MFS_1"/>
    <property type="match status" value="1"/>
</dbReference>